<dbReference type="InterPro" id="IPR014729">
    <property type="entry name" value="Rossmann-like_a/b/a_fold"/>
</dbReference>
<keyword evidence="1" id="KW-1133">Transmembrane helix</keyword>
<feature type="transmembrane region" description="Helical" evidence="1">
    <location>
        <begin position="12"/>
        <end position="35"/>
    </location>
</feature>
<keyword evidence="1" id="KW-0472">Membrane</keyword>
<accession>A0A1G4Q6N4</accession>
<dbReference type="PANTHER" id="PTHR30336:SF4">
    <property type="entry name" value="ENVELOPE BIOGENESIS FACTOR ELYC"/>
    <property type="match status" value="1"/>
</dbReference>
<reference evidence="3 4" key="1">
    <citation type="submission" date="2016-10" db="EMBL/GenBank/DDBJ databases">
        <authorList>
            <person name="de Groot N.N."/>
        </authorList>
    </citation>
    <scope>NUCLEOTIDE SEQUENCE [LARGE SCALE GENOMIC DNA]</scope>
    <source>
        <strain evidence="3 4">CGMCC 1.3401</strain>
    </source>
</reference>
<evidence type="ECO:0000313" key="3">
    <source>
        <dbReference type="EMBL" id="SCW40240.1"/>
    </source>
</evidence>
<evidence type="ECO:0000313" key="4">
    <source>
        <dbReference type="Proteomes" id="UP000199542"/>
    </source>
</evidence>
<feature type="domain" description="DUF218" evidence="2">
    <location>
        <begin position="84"/>
        <end position="250"/>
    </location>
</feature>
<keyword evidence="1" id="KW-0812">Transmembrane</keyword>
<dbReference type="InterPro" id="IPR003848">
    <property type="entry name" value="DUF218"/>
</dbReference>
<dbReference type="InterPro" id="IPR051599">
    <property type="entry name" value="Cell_Envelope_Assoc"/>
</dbReference>
<dbReference type="AlphaFoldDB" id="A0A1G4Q6N4"/>
<dbReference type="GO" id="GO:0000270">
    <property type="term" value="P:peptidoglycan metabolic process"/>
    <property type="evidence" value="ECO:0007669"/>
    <property type="project" value="TreeGrafter"/>
</dbReference>
<name>A0A1G4Q6N4_9HYPH</name>
<dbReference type="Gene3D" id="3.40.50.620">
    <property type="entry name" value="HUPs"/>
    <property type="match status" value="1"/>
</dbReference>
<dbReference type="GO" id="GO:0005886">
    <property type="term" value="C:plasma membrane"/>
    <property type="evidence" value="ECO:0007669"/>
    <property type="project" value="TreeGrafter"/>
</dbReference>
<dbReference type="GO" id="GO:0043164">
    <property type="term" value="P:Gram-negative-bacterium-type cell wall biogenesis"/>
    <property type="evidence" value="ECO:0007669"/>
    <property type="project" value="TreeGrafter"/>
</dbReference>
<proteinExistence type="predicted"/>
<dbReference type="Pfam" id="PF02698">
    <property type="entry name" value="DUF218"/>
    <property type="match status" value="1"/>
</dbReference>
<sequence length="266" mass="29557">MGVPLFLFSKLVWVVGQPLSLVFFLILFAFLAVVLRFRRLALFFSALGTLLLFVILFTTTGNYLLQDLELRFPKPDRDPDNLQCMIVLGGAFENEVNTTSHGIEFNAGADRFIEALRLARQYPQSRILISGGDGSISGKYEGDAAASARFFPLFGIAPGRLVEDRTSRTTFENAINTKELLTSQGLSNCLMITSGYHMPRSVGIFRKQGIDVVPWPTDYRTDGHVALGIDFTQPSLNAQNMATAVREWYGLVGYYFAGRTSELYPG</sequence>
<dbReference type="Proteomes" id="UP000199542">
    <property type="component" value="Unassembled WGS sequence"/>
</dbReference>
<evidence type="ECO:0000259" key="2">
    <source>
        <dbReference type="Pfam" id="PF02698"/>
    </source>
</evidence>
<feature type="transmembrane region" description="Helical" evidence="1">
    <location>
        <begin position="42"/>
        <end position="65"/>
    </location>
</feature>
<protein>
    <submittedName>
        <fullName evidence="3">Uncharacterized SAM-binding protein YcdF, DUF218 family</fullName>
    </submittedName>
</protein>
<organism evidence="3 4">
    <name type="scientific">Rhizobium mongolense subsp. loessense</name>
    <dbReference type="NCBI Taxonomy" id="158890"/>
    <lineage>
        <taxon>Bacteria</taxon>
        <taxon>Pseudomonadati</taxon>
        <taxon>Pseudomonadota</taxon>
        <taxon>Alphaproteobacteria</taxon>
        <taxon>Hyphomicrobiales</taxon>
        <taxon>Rhizobiaceae</taxon>
        <taxon>Rhizobium/Agrobacterium group</taxon>
        <taxon>Rhizobium</taxon>
    </lineage>
</organism>
<evidence type="ECO:0000256" key="1">
    <source>
        <dbReference type="SAM" id="Phobius"/>
    </source>
</evidence>
<dbReference type="CDD" id="cd06259">
    <property type="entry name" value="YdcF-like"/>
    <property type="match status" value="1"/>
</dbReference>
<dbReference type="EMBL" id="FMTM01000001">
    <property type="protein sequence ID" value="SCW40240.1"/>
    <property type="molecule type" value="Genomic_DNA"/>
</dbReference>
<gene>
    <name evidence="3" type="ORF">SAMN02927900_01404</name>
</gene>
<dbReference type="PANTHER" id="PTHR30336">
    <property type="entry name" value="INNER MEMBRANE PROTEIN, PROBABLE PERMEASE"/>
    <property type="match status" value="1"/>
</dbReference>